<evidence type="ECO:0008006" key="3">
    <source>
        <dbReference type="Google" id="ProtNLM"/>
    </source>
</evidence>
<protein>
    <recommendedName>
        <fullName evidence="3">Caib/baif family protein</fullName>
    </recommendedName>
</protein>
<reference evidence="1 2" key="1">
    <citation type="journal article" date="2015" name="Nature">
        <title>rRNA introns, odd ribosomes, and small enigmatic genomes across a large radiation of phyla.</title>
        <authorList>
            <person name="Brown C.T."/>
            <person name="Hug L.A."/>
            <person name="Thomas B.C."/>
            <person name="Sharon I."/>
            <person name="Castelle C.J."/>
            <person name="Singh A."/>
            <person name="Wilkins M.J."/>
            <person name="Williams K.H."/>
            <person name="Banfield J.F."/>
        </authorList>
    </citation>
    <scope>NUCLEOTIDE SEQUENCE [LARGE SCALE GENOMIC DNA]</scope>
</reference>
<name>A0A0G0IPW0_9BACT</name>
<gene>
    <name evidence="1" type="ORF">US40_C0003G0036</name>
</gene>
<accession>A0A0G0IPW0</accession>
<sequence>MNFQQFQEKFNKLKHGFPAYPNGSSKIDNADYGYSLYDVKNAYFVFDTSYSKDLIFIFDSFRAVDCCDGDYVIESERCYECVDVLKVYNSTYLNYCARTYNSHFCWDCGDSNNLFGCVHLKNKKFCIFNKQYSEEEYKQKVAELLKRPAEENLRQLKKLAMEYPVTVTNNGYSENSDYGNHVDYNKNMYLCFDCAHSEDCGYCYDAHHNKNCYDLTQSFHNQFCYESVDTSQSNNCFFMNKCGSMFDSSFCEECRNSNHLFGCYGLDKKEYCVLNKKYSKEEYEKIVKEIMDSYREQLK</sequence>
<organism evidence="1 2">
    <name type="scientific">Candidatus Roizmanbacteria bacterium GW2011_GWC2_37_13</name>
    <dbReference type="NCBI Taxonomy" id="1618486"/>
    <lineage>
        <taxon>Bacteria</taxon>
        <taxon>Candidatus Roizmaniibacteriota</taxon>
    </lineage>
</organism>
<evidence type="ECO:0000313" key="1">
    <source>
        <dbReference type="EMBL" id="KKQ26184.1"/>
    </source>
</evidence>
<dbReference type="EMBL" id="LBSV01000003">
    <property type="protein sequence ID" value="KKQ26184.1"/>
    <property type="molecule type" value="Genomic_DNA"/>
</dbReference>
<comment type="caution">
    <text evidence="1">The sequence shown here is derived from an EMBL/GenBank/DDBJ whole genome shotgun (WGS) entry which is preliminary data.</text>
</comment>
<proteinExistence type="predicted"/>
<dbReference type="Proteomes" id="UP000034917">
    <property type="component" value="Unassembled WGS sequence"/>
</dbReference>
<dbReference type="AlphaFoldDB" id="A0A0G0IPW0"/>
<evidence type="ECO:0000313" key="2">
    <source>
        <dbReference type="Proteomes" id="UP000034917"/>
    </source>
</evidence>